<dbReference type="InterPro" id="IPR036424">
    <property type="entry name" value="UPP_synth-like_sf"/>
</dbReference>
<dbReference type="Gene3D" id="3.40.1180.10">
    <property type="entry name" value="Decaprenyl diphosphate synthase-like"/>
    <property type="match status" value="1"/>
</dbReference>
<proteinExistence type="predicted"/>
<dbReference type="SUPFAM" id="SSF64005">
    <property type="entry name" value="Undecaprenyl diphosphate synthase"/>
    <property type="match status" value="1"/>
</dbReference>
<dbReference type="EMBL" id="GDID01004556">
    <property type="protein sequence ID" value="JAP92050.1"/>
    <property type="molecule type" value="Transcribed_RNA"/>
</dbReference>
<feature type="non-terminal residue" evidence="2">
    <location>
        <position position="1"/>
    </location>
</feature>
<dbReference type="InterPro" id="IPR001441">
    <property type="entry name" value="UPP_synth-like"/>
</dbReference>
<name>A0A146K557_9EUKA</name>
<reference evidence="2" key="1">
    <citation type="submission" date="2015-07" db="EMBL/GenBank/DDBJ databases">
        <title>Adaptation to a free-living lifestyle via gene acquisitions in the diplomonad Trepomonas sp. PC1.</title>
        <authorList>
            <person name="Xu F."/>
            <person name="Jerlstrom-Hultqvist J."/>
            <person name="Kolisko M."/>
            <person name="Simpson A.G.B."/>
            <person name="Roger A.J."/>
            <person name="Svard S.G."/>
            <person name="Andersson J.O."/>
        </authorList>
    </citation>
    <scope>NUCLEOTIDE SEQUENCE</scope>
    <source>
        <strain evidence="2">PC1</strain>
    </source>
</reference>
<organism evidence="2">
    <name type="scientific">Trepomonas sp. PC1</name>
    <dbReference type="NCBI Taxonomy" id="1076344"/>
    <lineage>
        <taxon>Eukaryota</taxon>
        <taxon>Metamonada</taxon>
        <taxon>Diplomonadida</taxon>
        <taxon>Hexamitidae</taxon>
        <taxon>Hexamitinae</taxon>
        <taxon>Trepomonas</taxon>
    </lineage>
</organism>
<keyword evidence="1 2" id="KW-0808">Transferase</keyword>
<dbReference type="AlphaFoldDB" id="A0A146K557"/>
<evidence type="ECO:0000256" key="1">
    <source>
        <dbReference type="ARBA" id="ARBA00022679"/>
    </source>
</evidence>
<gene>
    <name evidence="2" type="ORF">TPC1_16130</name>
</gene>
<protein>
    <submittedName>
        <fullName evidence="2">Di-trans,poly-cis-decaprenylcistransferase</fullName>
    </submittedName>
</protein>
<dbReference type="Pfam" id="PF01255">
    <property type="entry name" value="Prenyltransf"/>
    <property type="match status" value="1"/>
</dbReference>
<dbReference type="GO" id="GO:0016765">
    <property type="term" value="F:transferase activity, transferring alkyl or aryl (other than methyl) groups"/>
    <property type="evidence" value="ECO:0007669"/>
    <property type="project" value="InterPro"/>
</dbReference>
<evidence type="ECO:0000313" key="2">
    <source>
        <dbReference type="EMBL" id="JAP92050.1"/>
    </source>
</evidence>
<sequence length="238" mass="28394">IDLDLESLFKIHRYFDIRYLSLILVSQTSSALPSTVLHNSVANIITQLQKYRNMKLPFKYKLCYMGDLNLIQDTQQREQLEQLITQNNDQQPVLHVKLGLFYSSTVEICKKAQRTENLENFNQLLENDFPPPDIFIRTSGEEKLTDLYLPELSTYPVFVAFEQLILKKLSNFQFYKLITRWQFFRLDRQCVDRKSAQNRYNQTQFKLNQKKLDEIDELREQFESEEQNVGISNYFIHD</sequence>
<accession>A0A146K557</accession>